<dbReference type="InParanoid" id="A0A066WFE3"/>
<comment type="caution">
    <text evidence="1">The sequence shown here is derived from an EMBL/GenBank/DDBJ whole genome shotgun (WGS) entry which is preliminary data.</text>
</comment>
<dbReference type="Proteomes" id="UP000027361">
    <property type="component" value="Unassembled WGS sequence"/>
</dbReference>
<accession>A0A066WFE3</accession>
<proteinExistence type="predicted"/>
<reference evidence="1 2" key="1">
    <citation type="submission" date="2014-05" db="EMBL/GenBank/DDBJ databases">
        <title>Draft genome sequence of a rare smut relative, Tilletiaria anomala UBC 951.</title>
        <authorList>
            <consortium name="DOE Joint Genome Institute"/>
            <person name="Toome M."/>
            <person name="Kuo A."/>
            <person name="Henrissat B."/>
            <person name="Lipzen A."/>
            <person name="Tritt A."/>
            <person name="Yoshinaga Y."/>
            <person name="Zane M."/>
            <person name="Barry K."/>
            <person name="Grigoriev I.V."/>
            <person name="Spatafora J.W."/>
            <person name="Aimea M.C."/>
        </authorList>
    </citation>
    <scope>NUCLEOTIDE SEQUENCE [LARGE SCALE GENOMIC DNA]</scope>
    <source>
        <strain evidence="1 2">UBC 951</strain>
    </source>
</reference>
<dbReference type="HOGENOM" id="CLU_2185763_0_0_1"/>
<protein>
    <submittedName>
        <fullName evidence="1">Uncharacterized protein</fullName>
    </submittedName>
</protein>
<dbReference type="GeneID" id="25261745"/>
<sequence>MCSRKIPTCANAVRMRELAACTPCAVASGLRLRQGGDARRASLSQVIFVLACCQSRPDPANFCSVVALSTAKALLLPTRSQACSSNHKAAGISHLTRAFRFGCTSRRGV</sequence>
<gene>
    <name evidence="1" type="ORF">K437DRAFT_161943</name>
</gene>
<organism evidence="1 2">
    <name type="scientific">Tilletiaria anomala (strain ATCC 24038 / CBS 436.72 / UBC 951)</name>
    <dbReference type="NCBI Taxonomy" id="1037660"/>
    <lineage>
        <taxon>Eukaryota</taxon>
        <taxon>Fungi</taxon>
        <taxon>Dikarya</taxon>
        <taxon>Basidiomycota</taxon>
        <taxon>Ustilaginomycotina</taxon>
        <taxon>Exobasidiomycetes</taxon>
        <taxon>Georgefischeriales</taxon>
        <taxon>Tilletiariaceae</taxon>
        <taxon>Tilletiaria</taxon>
    </lineage>
</organism>
<dbReference type="AlphaFoldDB" id="A0A066WFE3"/>
<evidence type="ECO:0000313" key="2">
    <source>
        <dbReference type="Proteomes" id="UP000027361"/>
    </source>
</evidence>
<dbReference type="RefSeq" id="XP_013245536.1">
    <property type="nucleotide sequence ID" value="XM_013390082.1"/>
</dbReference>
<dbReference type="EMBL" id="JMSN01000007">
    <property type="protein sequence ID" value="KDN52697.1"/>
    <property type="molecule type" value="Genomic_DNA"/>
</dbReference>
<name>A0A066WFE3_TILAU</name>
<evidence type="ECO:0000313" key="1">
    <source>
        <dbReference type="EMBL" id="KDN52697.1"/>
    </source>
</evidence>
<keyword evidence="2" id="KW-1185">Reference proteome</keyword>